<evidence type="ECO:0000313" key="2">
    <source>
        <dbReference type="Proteomes" id="UP001165092"/>
    </source>
</evidence>
<dbReference type="SUPFAM" id="SSF53213">
    <property type="entry name" value="LigB-like"/>
    <property type="match status" value="1"/>
</dbReference>
<organism evidence="1 2">
    <name type="scientific">Nocardiopsis ansamitocini</name>
    <dbReference type="NCBI Taxonomy" id="1670832"/>
    <lineage>
        <taxon>Bacteria</taxon>
        <taxon>Bacillati</taxon>
        <taxon>Actinomycetota</taxon>
        <taxon>Actinomycetes</taxon>
        <taxon>Streptosporangiales</taxon>
        <taxon>Nocardiopsidaceae</taxon>
        <taxon>Nocardiopsis</taxon>
    </lineage>
</organism>
<keyword evidence="2" id="KW-1185">Reference proteome</keyword>
<proteinExistence type="predicted"/>
<gene>
    <name evidence="1" type="ORF">Nans01_07500</name>
</gene>
<protein>
    <recommendedName>
        <fullName evidence="3">Catalytic LigB subunit of aromatic ring-opening dioxygenase</fullName>
    </recommendedName>
</protein>
<sequence>MPGTPRGRRERPDSLSSVLIAAAVCPHPPLLVPEVAGGAAHELDEVRAACDRAIGTLVEARPDRLFVVGAGKPTRRHPADAAGSLAGYGAPVEVGSGPAVLGLATTIGRWLARRSGAVPDGYIEVADDATPAACSALGLDLAEASPRVAVLVMGDGSARRTDRSPGRVDDRAAAYDDAVASALGAADTAALAALDPVLARDLMVAGRAAWQVLAGAAVGAGLKGELVAYQAPYGVGYLVASWTS</sequence>
<evidence type="ECO:0000313" key="1">
    <source>
        <dbReference type="EMBL" id="GLU46399.1"/>
    </source>
</evidence>
<accession>A0A9W6UH96</accession>
<dbReference type="Proteomes" id="UP001165092">
    <property type="component" value="Unassembled WGS sequence"/>
</dbReference>
<reference evidence="1" key="1">
    <citation type="submission" date="2023-02" db="EMBL/GenBank/DDBJ databases">
        <title>Nocardiopsis ansamitocini NBRC 112285.</title>
        <authorList>
            <person name="Ichikawa N."/>
            <person name="Sato H."/>
            <person name="Tonouchi N."/>
        </authorList>
    </citation>
    <scope>NUCLEOTIDE SEQUENCE</scope>
    <source>
        <strain evidence="1">NBRC 112285</strain>
    </source>
</reference>
<comment type="caution">
    <text evidence="1">The sequence shown here is derived from an EMBL/GenBank/DDBJ whole genome shotgun (WGS) entry which is preliminary data.</text>
</comment>
<dbReference type="Gene3D" id="3.40.830.10">
    <property type="entry name" value="LigB-like"/>
    <property type="match status" value="2"/>
</dbReference>
<evidence type="ECO:0008006" key="3">
    <source>
        <dbReference type="Google" id="ProtNLM"/>
    </source>
</evidence>
<name>A0A9W6UH96_9ACTN</name>
<dbReference type="EMBL" id="BSQG01000001">
    <property type="protein sequence ID" value="GLU46399.1"/>
    <property type="molecule type" value="Genomic_DNA"/>
</dbReference>
<dbReference type="AlphaFoldDB" id="A0A9W6UH96"/>